<evidence type="ECO:0000256" key="4">
    <source>
        <dbReference type="ARBA" id="ARBA00022741"/>
    </source>
</evidence>
<organism evidence="13 14">
    <name type="scientific">Thecamonas trahens ATCC 50062</name>
    <dbReference type="NCBI Taxonomy" id="461836"/>
    <lineage>
        <taxon>Eukaryota</taxon>
        <taxon>Apusozoa</taxon>
        <taxon>Apusomonadida</taxon>
        <taxon>Apusomonadidae</taxon>
        <taxon>Thecamonas</taxon>
    </lineage>
</organism>
<dbReference type="SUPFAM" id="SSF49879">
    <property type="entry name" value="SMAD/FHA domain"/>
    <property type="match status" value="1"/>
</dbReference>
<dbReference type="InterPro" id="IPR036291">
    <property type="entry name" value="NAD(P)-bd_dom_sf"/>
</dbReference>
<name>A0A0L0DNN0_THETB</name>
<feature type="compositionally biased region" description="Basic residues" evidence="10">
    <location>
        <begin position="1991"/>
        <end position="2000"/>
    </location>
</feature>
<evidence type="ECO:0000313" key="13">
    <source>
        <dbReference type="EMBL" id="KNC53875.1"/>
    </source>
</evidence>
<feature type="binding site" evidence="9">
    <location>
        <begin position="1114"/>
        <end position="1121"/>
    </location>
    <ligand>
        <name>ATP</name>
        <dbReference type="ChEBI" id="CHEBI:30616"/>
    </ligand>
</feature>
<dbReference type="InterPro" id="IPR036961">
    <property type="entry name" value="Kinesin_motor_dom_sf"/>
</dbReference>
<keyword evidence="3" id="KW-0493">Microtubule</keyword>
<sequence>MRSALLAPLSLLALTFSLCMTLLVVHGASADQVDDQVIWAQVCDPGTLFSTNVKTGETSVVGVTANTNGLDMFGVHASSRTLYWAYYNINEMHAYIAKASLDGSKVNTTWADAGGSRVYSMTVSGDGTVYYQGGGRSFFRVEADGSSVELGTFAGNGGGGMNGGVVVVDNGATGYFGADDGTFPGCVGGIEVFGIAHDSATAPKPFNCTTGKFPRRLAAVGSNLLALSDQNTPFMKTVSRITGEVESFVSLPGRAGGITATPEGSSIYAITTGGVVRADAPRYAALTKVADFPSSVSPYCIGGGAAFIPGSSSVHIDLISPSSGPIAGGTVVFAVLSEPATSSPSSCVFGTLSSPATLVAPQIVSCISPKAAAAGKVSFAVEIDGLLSNADATVVVVGGYGVFGSRLVARLTCHEGLRVVVAGRSKDDAQRLVDDLQAVGDKNIRDIPWPFAGPDASWRAVPKSAEAVRPDVLSPQWYMSCSKLEAAALDATAEADVLAKALKELRCGQEASRLLVVNTSGPYRATDEGYALARACAAADVHYLDLADSRVFVAGFDDNVPVSEKAMIRTAGSTVSALSTALADAVEDAAGPGWALADVDYFIGVGHQGPRGLGTIRSVLEYCGKKFSAFRDGTADDATEIGWGSLSWRGFHGLATPRLVAPVSVPDIDAFPMWYPNLRNHRFAASLELPVVMAGMRVLAWVRSALSIESYDRLAPALAAAAKLLSPFGSPDGGMHMRGTLVDTTGERSERPFEASLIGQAGYGPDTPVVAAELAALQVRDAARAARPLPPHMLGTGLAGKLFSLDQFRALLDGAGAPFSWRLALDDEAAEGGASANDAGAAHAFTRAMGADEISAMPPALRAFHDTGGKVRGALTVTRNKAMLNNLVTTLGMLPKDSGGEAVAVEVTSENGLWHRKFFSGPPSKPGKIMSQLKSVWSLMPRSAFNGASGVVFESFYGGLMKMAFHVSPLGDRGADGFRHTTKGMFLLWGLVRIPFPLMLRGDGYSLAHPDGRGWYVKVDIDAPIIGRLVSYEGDVQGGTLTLTNPAFKSHRQEEQGFDGGADAERTFVFDKVYWSYAASEDDYAGQEMVFDELGSQFLDAAFAGYNSSVFAYGQTGSGKTYSMMGMADDPGLIPRTCAEIFARAEAGLADGSLTKYSVEVSYLEIYMESIKDLLNPGGGAGGGRGKGPGGALVVREHARFGVFVPGLEKLVAASSDDVVHFLELGSKERTVAATKMNNSSSRSHAVFTVYLTTEAPAGEGGTATLRAKMNLVDLAGSENQNNTGAKGTRLKEACAINKSLSALGNVISALTSKSRSKRHIPYRDSVLTRLLQESLGGNAKAIMLVAISPASSNYAQTYSTLSFAERAKKIVNSVSRNKTSNQDMVKALKAEVERLKTLLEAGGETTREPVVEELQRKLDEQNAIIAELKVTDDERRERTSLIVLEREELLASQGISLRQLGSAVGKQSTPYLVNLNPDPELAASLVYYLRPGRSTVGASADVADIVIAGLRVLPAHCVLDVSLDSGASITPLTDALTYVNGHIVRDAATPLTNGCRIILGKSVVFRYISPLDAEPLPEFGWDDAVREMSLVLGIGGGSSAGHGGTSRSPGAEPVDPRMSLLAEAAILADEGNDLARAMQRPVMFSPDLEPAVGGDDVISIRCCSMVNGRTIVVTLAEFKQRIEAMYKLYAEAGLGDDKGLVEDEVEFDDPFSIHAADQLVGSGRLSLEPLLKGHAIDELVEIVSEDGAAVGRLHVRVAVLEAATYKPMRQVPSFAHARGTEIIFVLDIVGAHSVESPANSGMFVRFTSLFPEEDVLNVTERGVGPGNAPKFGFRERYVLVLDDEVYDVYREEPMLLELWGRNEVVDSVFAGVDLGATDASIDTELMGALQSEVAELRSENAIMQTRLGEAQASVASQKRIITSLRHQLEVLGARKSEPASATPTSHTEPVEVTVQGSDGDDSGSSNGEDGAADAEQGVSDSGCSGESRGGKKSRTCAIQ</sequence>
<keyword evidence="8" id="KW-0206">Cytoskeleton</keyword>
<dbReference type="Gene3D" id="3.40.50.720">
    <property type="entry name" value="NAD(P)-binding Rossmann-like Domain"/>
    <property type="match status" value="1"/>
</dbReference>
<dbReference type="RefSeq" id="XP_013754285.1">
    <property type="nucleotide sequence ID" value="XM_013898831.1"/>
</dbReference>
<dbReference type="SUPFAM" id="SSF81296">
    <property type="entry name" value="E set domains"/>
    <property type="match status" value="1"/>
</dbReference>
<dbReference type="Pfam" id="PF13761">
    <property type="entry name" value="DUF4166"/>
    <property type="match status" value="1"/>
</dbReference>
<dbReference type="Pfam" id="PF00225">
    <property type="entry name" value="Kinesin"/>
    <property type="match status" value="1"/>
</dbReference>
<keyword evidence="5 9" id="KW-0067">ATP-binding</keyword>
<keyword evidence="14" id="KW-1185">Reference proteome</keyword>
<dbReference type="Gene3D" id="6.10.250.2520">
    <property type="match status" value="1"/>
</dbReference>
<evidence type="ECO:0000256" key="2">
    <source>
        <dbReference type="ARBA" id="ARBA00022490"/>
    </source>
</evidence>
<dbReference type="GO" id="GO:0005874">
    <property type="term" value="C:microtubule"/>
    <property type="evidence" value="ECO:0007669"/>
    <property type="project" value="UniProtKB-KW"/>
</dbReference>
<dbReference type="GO" id="GO:0007018">
    <property type="term" value="P:microtubule-based movement"/>
    <property type="evidence" value="ECO:0007669"/>
    <property type="project" value="InterPro"/>
</dbReference>
<dbReference type="PROSITE" id="PS00411">
    <property type="entry name" value="KINESIN_MOTOR_1"/>
    <property type="match status" value="1"/>
</dbReference>
<keyword evidence="4 9" id="KW-0547">Nucleotide-binding</keyword>
<dbReference type="InterPro" id="IPR001752">
    <property type="entry name" value="Kinesin_motor_dom"/>
</dbReference>
<dbReference type="GO" id="GO:0003777">
    <property type="term" value="F:microtubule motor activity"/>
    <property type="evidence" value="ECO:0007669"/>
    <property type="project" value="InterPro"/>
</dbReference>
<dbReference type="Gene3D" id="2.60.200.20">
    <property type="match status" value="1"/>
</dbReference>
<keyword evidence="7 9" id="KW-0505">Motor protein</keyword>
<evidence type="ECO:0000259" key="12">
    <source>
        <dbReference type="PROSITE" id="PS50067"/>
    </source>
</evidence>
<keyword evidence="2" id="KW-0963">Cytoplasm</keyword>
<evidence type="ECO:0000256" key="3">
    <source>
        <dbReference type="ARBA" id="ARBA00022701"/>
    </source>
</evidence>
<protein>
    <recommendedName>
        <fullName evidence="12">Kinesin motor domain-containing protein</fullName>
    </recommendedName>
</protein>
<dbReference type="InterPro" id="IPR032405">
    <property type="entry name" value="Kinesin_assoc"/>
</dbReference>
<proteinExistence type="inferred from homology"/>
<dbReference type="PROSITE" id="PS50067">
    <property type="entry name" value="KINESIN_MOTOR_2"/>
    <property type="match status" value="1"/>
</dbReference>
<dbReference type="GeneID" id="25570206"/>
<feature type="chain" id="PRO_5005537609" description="Kinesin motor domain-containing protein" evidence="11">
    <location>
        <begin position="31"/>
        <end position="2000"/>
    </location>
</feature>
<evidence type="ECO:0000256" key="11">
    <source>
        <dbReference type="SAM" id="SignalP"/>
    </source>
</evidence>
<dbReference type="SUPFAM" id="SSF52540">
    <property type="entry name" value="P-loop containing nucleoside triphosphate hydrolases"/>
    <property type="match status" value="1"/>
</dbReference>
<comment type="similarity">
    <text evidence="9">Belongs to the TRAFAC class myosin-kinesin ATPase superfamily. Kinesin family.</text>
</comment>
<keyword evidence="11" id="KW-0732">Signal</keyword>
<gene>
    <name evidence="13" type="ORF">AMSG_12292</name>
</gene>
<dbReference type="InterPro" id="IPR000253">
    <property type="entry name" value="FHA_dom"/>
</dbReference>
<dbReference type="InterPro" id="IPR027417">
    <property type="entry name" value="P-loop_NTPase"/>
</dbReference>
<dbReference type="Proteomes" id="UP000054408">
    <property type="component" value="Unassembled WGS sequence"/>
</dbReference>
<evidence type="ECO:0000256" key="7">
    <source>
        <dbReference type="ARBA" id="ARBA00023175"/>
    </source>
</evidence>
<dbReference type="InterPro" id="IPR019821">
    <property type="entry name" value="Kinesin_motor_CS"/>
</dbReference>
<dbReference type="GO" id="GO:0008017">
    <property type="term" value="F:microtubule binding"/>
    <property type="evidence" value="ECO:0007669"/>
    <property type="project" value="InterPro"/>
</dbReference>
<dbReference type="PRINTS" id="PR00380">
    <property type="entry name" value="KINESINHEAVY"/>
</dbReference>
<dbReference type="EMBL" id="GL349483">
    <property type="protein sequence ID" value="KNC53875.1"/>
    <property type="molecule type" value="Genomic_DNA"/>
</dbReference>
<feature type="domain" description="Kinesin motor" evidence="12">
    <location>
        <begin position="1018"/>
        <end position="1371"/>
    </location>
</feature>
<dbReference type="STRING" id="461836.A0A0L0DNN0"/>
<dbReference type="eggNOG" id="KOG0241">
    <property type="taxonomic scope" value="Eukaryota"/>
</dbReference>
<accession>A0A0L0DNN0</accession>
<dbReference type="InterPro" id="IPR005097">
    <property type="entry name" value="Sacchrp_dh_NADP-bd"/>
</dbReference>
<evidence type="ECO:0000256" key="9">
    <source>
        <dbReference type="PROSITE-ProRule" id="PRU00283"/>
    </source>
</evidence>
<dbReference type="InterPro" id="IPR008984">
    <property type="entry name" value="SMAD_FHA_dom_sf"/>
</dbReference>
<feature type="signal peptide" evidence="11">
    <location>
        <begin position="1"/>
        <end position="30"/>
    </location>
</feature>
<dbReference type="InterPro" id="IPR025311">
    <property type="entry name" value="DUF4166"/>
</dbReference>
<dbReference type="OrthoDB" id="3176171at2759"/>
<comment type="subcellular location">
    <subcellularLocation>
        <location evidence="1">Cytoplasm</location>
        <location evidence="1">Cytoskeleton</location>
    </subcellularLocation>
</comment>
<dbReference type="SUPFAM" id="SSF51735">
    <property type="entry name" value="NAD(P)-binding Rossmann-fold domains"/>
    <property type="match status" value="1"/>
</dbReference>
<evidence type="ECO:0000256" key="10">
    <source>
        <dbReference type="SAM" id="MobiDB-lite"/>
    </source>
</evidence>
<keyword evidence="6" id="KW-0175">Coiled coil</keyword>
<evidence type="ECO:0000313" key="14">
    <source>
        <dbReference type="Proteomes" id="UP000054408"/>
    </source>
</evidence>
<feature type="region of interest" description="Disordered" evidence="10">
    <location>
        <begin position="1935"/>
        <end position="2000"/>
    </location>
</feature>
<dbReference type="InterPro" id="IPR014756">
    <property type="entry name" value="Ig_E-set"/>
</dbReference>
<dbReference type="SMART" id="SM00129">
    <property type="entry name" value="KISc"/>
    <property type="match status" value="1"/>
</dbReference>
<dbReference type="SUPFAM" id="SSF50969">
    <property type="entry name" value="YVTN repeat-like/Quinoprotein amine dehydrogenase"/>
    <property type="match status" value="1"/>
</dbReference>
<dbReference type="Pfam" id="PF16183">
    <property type="entry name" value="Kinesin_assoc"/>
    <property type="match status" value="1"/>
</dbReference>
<dbReference type="InterPro" id="IPR011044">
    <property type="entry name" value="Quino_amine_DH_bsu"/>
</dbReference>
<evidence type="ECO:0000256" key="8">
    <source>
        <dbReference type="ARBA" id="ARBA00023212"/>
    </source>
</evidence>
<dbReference type="Pfam" id="PF03435">
    <property type="entry name" value="Sacchrp_dh_NADP"/>
    <property type="match status" value="1"/>
</dbReference>
<evidence type="ECO:0000256" key="5">
    <source>
        <dbReference type="ARBA" id="ARBA00022840"/>
    </source>
</evidence>
<dbReference type="PANTHER" id="PTHR47117">
    <property type="entry name" value="STAR-RELATED LIPID TRANSFER PROTEIN 9"/>
    <property type="match status" value="1"/>
</dbReference>
<dbReference type="Gene3D" id="2.60.40.10">
    <property type="entry name" value="Immunoglobulins"/>
    <property type="match status" value="1"/>
</dbReference>
<dbReference type="Gene3D" id="3.40.850.10">
    <property type="entry name" value="Kinesin motor domain"/>
    <property type="match status" value="1"/>
</dbReference>
<dbReference type="Pfam" id="PF00498">
    <property type="entry name" value="FHA"/>
    <property type="match status" value="1"/>
</dbReference>
<dbReference type="InterPro" id="IPR013783">
    <property type="entry name" value="Ig-like_fold"/>
</dbReference>
<evidence type="ECO:0000256" key="6">
    <source>
        <dbReference type="ARBA" id="ARBA00023054"/>
    </source>
</evidence>
<reference evidence="13 14" key="1">
    <citation type="submission" date="2010-05" db="EMBL/GenBank/DDBJ databases">
        <title>The Genome Sequence of Thecamonas trahens ATCC 50062.</title>
        <authorList>
            <consortium name="The Broad Institute Genome Sequencing Platform"/>
            <person name="Russ C."/>
            <person name="Cuomo C."/>
            <person name="Shea T."/>
            <person name="Young S.K."/>
            <person name="Zeng Q."/>
            <person name="Koehrsen M."/>
            <person name="Haas B."/>
            <person name="Borodovsky M."/>
            <person name="Guigo R."/>
            <person name="Alvarado L."/>
            <person name="Berlin A."/>
            <person name="Bochicchio J."/>
            <person name="Borenstein D."/>
            <person name="Chapman S."/>
            <person name="Chen Z."/>
            <person name="Freedman E."/>
            <person name="Gellesch M."/>
            <person name="Goldberg J."/>
            <person name="Griggs A."/>
            <person name="Gujja S."/>
            <person name="Heilman E."/>
            <person name="Heiman D."/>
            <person name="Hepburn T."/>
            <person name="Howarth C."/>
            <person name="Jen D."/>
            <person name="Larson L."/>
            <person name="Mehta T."/>
            <person name="Park D."/>
            <person name="Pearson M."/>
            <person name="Roberts A."/>
            <person name="Saif S."/>
            <person name="Shenoy N."/>
            <person name="Sisk P."/>
            <person name="Stolte C."/>
            <person name="Sykes S."/>
            <person name="Thomson T."/>
            <person name="Walk T."/>
            <person name="White J."/>
            <person name="Yandava C."/>
            <person name="Burger G."/>
            <person name="Gray M.W."/>
            <person name="Holland P.W.H."/>
            <person name="King N."/>
            <person name="Lang F.B.F."/>
            <person name="Roger A.J."/>
            <person name="Ruiz-Trillo I."/>
            <person name="Lander E."/>
            <person name="Nusbaum C."/>
        </authorList>
    </citation>
    <scope>NUCLEOTIDE SEQUENCE [LARGE SCALE GENOMIC DNA]</scope>
    <source>
        <strain evidence="13 14">ATCC 50062</strain>
    </source>
</reference>
<dbReference type="GO" id="GO:0005524">
    <property type="term" value="F:ATP binding"/>
    <property type="evidence" value="ECO:0007669"/>
    <property type="project" value="UniProtKB-UniRule"/>
</dbReference>
<evidence type="ECO:0000256" key="1">
    <source>
        <dbReference type="ARBA" id="ARBA00004245"/>
    </source>
</evidence>